<name>A0A4Q4RJN8_9PLEO</name>
<gene>
    <name evidence="1" type="ORF">AA0113_g8151</name>
</gene>
<dbReference type="Proteomes" id="UP000293823">
    <property type="component" value="Unassembled WGS sequence"/>
</dbReference>
<evidence type="ECO:0000313" key="2">
    <source>
        <dbReference type="Proteomes" id="UP000293823"/>
    </source>
</evidence>
<evidence type="ECO:0000313" key="1">
    <source>
        <dbReference type="EMBL" id="RYO57067.1"/>
    </source>
</evidence>
<protein>
    <submittedName>
        <fullName evidence="1">Uncharacterized protein</fullName>
    </submittedName>
</protein>
<accession>A0A4Q4RJN8</accession>
<organism evidence="1 2">
    <name type="scientific">Alternaria arborescens</name>
    <dbReference type="NCBI Taxonomy" id="156630"/>
    <lineage>
        <taxon>Eukaryota</taxon>
        <taxon>Fungi</taxon>
        <taxon>Dikarya</taxon>
        <taxon>Ascomycota</taxon>
        <taxon>Pezizomycotina</taxon>
        <taxon>Dothideomycetes</taxon>
        <taxon>Pleosporomycetidae</taxon>
        <taxon>Pleosporales</taxon>
        <taxon>Pleosporineae</taxon>
        <taxon>Pleosporaceae</taxon>
        <taxon>Alternaria</taxon>
        <taxon>Alternaria sect. Alternaria</taxon>
    </lineage>
</organism>
<reference evidence="2" key="1">
    <citation type="journal article" date="2019" name="bioRxiv">
        <title>Genomics, evolutionary history and diagnostics of the Alternaria alternata species group including apple and Asian pear pathotypes.</title>
        <authorList>
            <person name="Armitage A.D."/>
            <person name="Cockerton H.M."/>
            <person name="Sreenivasaprasad S."/>
            <person name="Woodhall J.W."/>
            <person name="Lane C.R."/>
            <person name="Harrison R.J."/>
            <person name="Clarkson J.P."/>
        </authorList>
    </citation>
    <scope>NUCLEOTIDE SEQUENCE [LARGE SCALE GENOMIC DNA]</scope>
    <source>
        <strain evidence="2">RGR 97.0016</strain>
    </source>
</reference>
<proteinExistence type="predicted"/>
<dbReference type="AlphaFoldDB" id="A0A4Q4RJN8"/>
<sequence>MLVQQRLITIARRMLSSVVAANSADAMQPSKLITEEVHKPALTCTDYG</sequence>
<dbReference type="EMBL" id="PEJP01000033">
    <property type="protein sequence ID" value="RYO57067.1"/>
    <property type="molecule type" value="Genomic_DNA"/>
</dbReference>
<comment type="caution">
    <text evidence="1">The sequence shown here is derived from an EMBL/GenBank/DDBJ whole genome shotgun (WGS) entry which is preliminary data.</text>
</comment>
<keyword evidence="2" id="KW-1185">Reference proteome</keyword>